<name>A0A3B0VII9_9ZZZZ</name>
<feature type="domain" description="J" evidence="2">
    <location>
        <begin position="25"/>
        <end position="84"/>
    </location>
</feature>
<proteinExistence type="predicted"/>
<dbReference type="Gene3D" id="1.10.287.110">
    <property type="entry name" value="DnaJ domain"/>
    <property type="match status" value="1"/>
</dbReference>
<dbReference type="EMBL" id="UOEU01000719">
    <property type="protein sequence ID" value="VAW38812.1"/>
    <property type="molecule type" value="Genomic_DNA"/>
</dbReference>
<organism evidence="3">
    <name type="scientific">hydrothermal vent metagenome</name>
    <dbReference type="NCBI Taxonomy" id="652676"/>
    <lineage>
        <taxon>unclassified sequences</taxon>
        <taxon>metagenomes</taxon>
        <taxon>ecological metagenomes</taxon>
    </lineage>
</organism>
<evidence type="ECO:0000259" key="2">
    <source>
        <dbReference type="PROSITE" id="PS50076"/>
    </source>
</evidence>
<protein>
    <recommendedName>
        <fullName evidence="2">J domain-containing protein</fullName>
    </recommendedName>
</protein>
<dbReference type="Pfam" id="PF00226">
    <property type="entry name" value="DnaJ"/>
    <property type="match status" value="1"/>
</dbReference>
<dbReference type="InterPro" id="IPR036869">
    <property type="entry name" value="J_dom_sf"/>
</dbReference>
<dbReference type="SUPFAM" id="SSF46565">
    <property type="entry name" value="Chaperone J-domain"/>
    <property type="match status" value="1"/>
</dbReference>
<dbReference type="CDD" id="cd06257">
    <property type="entry name" value="DnaJ"/>
    <property type="match status" value="1"/>
</dbReference>
<evidence type="ECO:0000256" key="1">
    <source>
        <dbReference type="SAM" id="MobiDB-lite"/>
    </source>
</evidence>
<reference evidence="3" key="1">
    <citation type="submission" date="2018-06" db="EMBL/GenBank/DDBJ databases">
        <authorList>
            <person name="Zhirakovskaya E."/>
        </authorList>
    </citation>
    <scope>NUCLEOTIDE SEQUENCE</scope>
</reference>
<sequence length="133" mass="15157">MIDSNSQNERPLPRNVQQADLSSGDPYTVLGLQRGATLREIKKGYFALVREYPPESAAEAFKVIRVAYEELRTAGSKAETDLFLFRPPTPLKPRKRRKKLVLDFDSADILHFLEGQSDLSSEDFSVDYRPVRL</sequence>
<dbReference type="PROSITE" id="PS50076">
    <property type="entry name" value="DNAJ_2"/>
    <property type="match status" value="1"/>
</dbReference>
<evidence type="ECO:0000313" key="3">
    <source>
        <dbReference type="EMBL" id="VAW38812.1"/>
    </source>
</evidence>
<dbReference type="PRINTS" id="PR00625">
    <property type="entry name" value="JDOMAIN"/>
</dbReference>
<gene>
    <name evidence="3" type="ORF">MNBD_CHLOROFLEXI01-4681</name>
</gene>
<dbReference type="SMART" id="SM00271">
    <property type="entry name" value="DnaJ"/>
    <property type="match status" value="1"/>
</dbReference>
<dbReference type="AlphaFoldDB" id="A0A3B0VII9"/>
<dbReference type="InterPro" id="IPR001623">
    <property type="entry name" value="DnaJ_domain"/>
</dbReference>
<feature type="compositionally biased region" description="Polar residues" evidence="1">
    <location>
        <begin position="1"/>
        <end position="21"/>
    </location>
</feature>
<accession>A0A3B0VII9</accession>
<feature type="region of interest" description="Disordered" evidence="1">
    <location>
        <begin position="1"/>
        <end position="25"/>
    </location>
</feature>